<evidence type="ECO:0000313" key="1">
    <source>
        <dbReference type="EMBL" id="RSD32853.1"/>
    </source>
</evidence>
<comment type="caution">
    <text evidence="1">The sequence shown here is derived from an EMBL/GenBank/DDBJ whole genome shotgun (WGS) entry which is preliminary data.</text>
</comment>
<dbReference type="EMBL" id="RSFA01000003">
    <property type="protein sequence ID" value="RSD32853.1"/>
    <property type="molecule type" value="Genomic_DNA"/>
</dbReference>
<proteinExistence type="predicted"/>
<protein>
    <recommendedName>
        <fullName evidence="3">Sce7726 family protein</fullName>
    </recommendedName>
</protein>
<dbReference type="OrthoDB" id="5020258at2"/>
<keyword evidence="2" id="KW-1185">Reference proteome</keyword>
<dbReference type="InterPro" id="IPR047729">
    <property type="entry name" value="Sce7726-like"/>
</dbReference>
<name>A0A3R9FB31_9VIBR</name>
<dbReference type="NCBIfam" id="NF033832">
    <property type="entry name" value="sce7726_fam"/>
    <property type="match status" value="1"/>
</dbReference>
<accession>A0A3R9FB31</accession>
<gene>
    <name evidence="1" type="ORF">EJA03_01695</name>
</gene>
<dbReference type="Proteomes" id="UP000269041">
    <property type="component" value="Unassembled WGS sequence"/>
</dbReference>
<organism evidence="1 2">
    <name type="scientific">Vibrio pectenicida</name>
    <dbReference type="NCBI Taxonomy" id="62763"/>
    <lineage>
        <taxon>Bacteria</taxon>
        <taxon>Pseudomonadati</taxon>
        <taxon>Pseudomonadota</taxon>
        <taxon>Gammaproteobacteria</taxon>
        <taxon>Vibrionales</taxon>
        <taxon>Vibrionaceae</taxon>
        <taxon>Vibrio</taxon>
    </lineage>
</organism>
<reference evidence="1 2" key="1">
    <citation type="submission" date="2018-12" db="EMBL/GenBank/DDBJ databases">
        <title>Genomic taxonomy of the Vibrionaceae family.</title>
        <authorList>
            <person name="Gomez-Gil B."/>
            <person name="Enciso-Ibarra K."/>
        </authorList>
    </citation>
    <scope>NUCLEOTIDE SEQUENCE [LARGE SCALE GENOMIC DNA]</scope>
    <source>
        <strain evidence="1 2">CAIM 594</strain>
    </source>
</reference>
<dbReference type="AlphaFoldDB" id="A0A3R9FB31"/>
<evidence type="ECO:0008006" key="3">
    <source>
        <dbReference type="Google" id="ProtNLM"/>
    </source>
</evidence>
<sequence length="231" mass="26572">MGLEIDIKSFVLNYLLEKQMVKSDSLVINEFTYGTFSRRVDLAFIKNNEIYGIEIKSEFDTLNRLDGQVKEYLKVFDKVIVVVATKHLAHALELLPESVALWEFNGRRLKVVRRGKKVKIKDKSIFIDLMRVADLIKVSNGFGLNYETKSRHELSKVVSDLPTTKLRDAAFKALFRRYSDGVSLFFNNVKHRKVKNSDLSTLSLNPKEPSSRDLSDILEDLNKNLFELPLS</sequence>
<evidence type="ECO:0000313" key="2">
    <source>
        <dbReference type="Proteomes" id="UP000269041"/>
    </source>
</evidence>